<dbReference type="Proteomes" id="UP000194639">
    <property type="component" value="Unassembled WGS sequence"/>
</dbReference>
<sequence length="180" mass="19472">MLLPSYRRFWTRSGFIVTVCALTACTAGYPETPPLPALAKPAPFTPADSAFLQKLNEANMTLLALANSAKTNAGRSDIALLGTTMAKDITDTQAQLTKLATAHALTLTDKPDAKNQAFISKTQRLHGAAFDKAYTKAVIRTHTLIQPILSTEIITSQNTDAVKLAKDTQTKLADYKTHLQ</sequence>
<comment type="caution">
    <text evidence="2">The sequence shown here is derived from an EMBL/GenBank/DDBJ whole genome shotgun (WGS) entry which is preliminary data.</text>
</comment>
<dbReference type="AlphaFoldDB" id="A0A251ZYT2"/>
<gene>
    <name evidence="2" type="ORF">HK12_11090</name>
</gene>
<evidence type="ECO:0000313" key="3">
    <source>
        <dbReference type="Proteomes" id="UP000194639"/>
    </source>
</evidence>
<dbReference type="Gene3D" id="1.20.1260.10">
    <property type="match status" value="1"/>
</dbReference>
<accession>A0A251ZYT2</accession>
<dbReference type="EMBL" id="JOMO01000047">
    <property type="protein sequence ID" value="OUI79824.1"/>
    <property type="molecule type" value="Genomic_DNA"/>
</dbReference>
<name>A0A251ZYT2_9PROT</name>
<organism evidence="2 3">
    <name type="scientific">Acetobacter orientalis</name>
    <dbReference type="NCBI Taxonomy" id="146474"/>
    <lineage>
        <taxon>Bacteria</taxon>
        <taxon>Pseudomonadati</taxon>
        <taxon>Pseudomonadota</taxon>
        <taxon>Alphaproteobacteria</taxon>
        <taxon>Acetobacterales</taxon>
        <taxon>Acetobacteraceae</taxon>
        <taxon>Acetobacter</taxon>
    </lineage>
</organism>
<dbReference type="RefSeq" id="WP_086553049.1">
    <property type="nucleotide sequence ID" value="NZ_JOMO01000047.1"/>
</dbReference>
<evidence type="ECO:0000259" key="1">
    <source>
        <dbReference type="Pfam" id="PF13628"/>
    </source>
</evidence>
<dbReference type="PANTHER" id="PTHR38593">
    <property type="entry name" value="BLR2558 PROTEIN"/>
    <property type="match status" value="1"/>
</dbReference>
<proteinExistence type="predicted"/>
<dbReference type="PANTHER" id="PTHR38593:SF1">
    <property type="entry name" value="BLR2558 PROTEIN"/>
    <property type="match status" value="1"/>
</dbReference>
<protein>
    <recommendedName>
        <fullName evidence="1">DUF4142 domain-containing protein</fullName>
    </recommendedName>
</protein>
<dbReference type="PROSITE" id="PS51257">
    <property type="entry name" value="PROKAR_LIPOPROTEIN"/>
    <property type="match status" value="1"/>
</dbReference>
<evidence type="ECO:0000313" key="2">
    <source>
        <dbReference type="EMBL" id="OUI79824.1"/>
    </source>
</evidence>
<dbReference type="InterPro" id="IPR012347">
    <property type="entry name" value="Ferritin-like"/>
</dbReference>
<reference evidence="2 3" key="1">
    <citation type="submission" date="2014-06" db="EMBL/GenBank/DDBJ databases">
        <authorList>
            <person name="Ju J."/>
            <person name="Zhang J."/>
        </authorList>
    </citation>
    <scope>NUCLEOTIDE SEQUENCE [LARGE SCALE GENOMIC DNA]</scope>
    <source>
        <strain evidence="2">DmW_045</strain>
    </source>
</reference>
<dbReference type="InterPro" id="IPR025419">
    <property type="entry name" value="DUF4142"/>
</dbReference>
<feature type="domain" description="DUF4142" evidence="1">
    <location>
        <begin position="47"/>
        <end position="178"/>
    </location>
</feature>
<dbReference type="Pfam" id="PF13628">
    <property type="entry name" value="DUF4142"/>
    <property type="match status" value="1"/>
</dbReference>